<dbReference type="InterPro" id="IPR001870">
    <property type="entry name" value="B30.2/SPRY"/>
</dbReference>
<evidence type="ECO:0000256" key="3">
    <source>
        <dbReference type="ARBA" id="ARBA00022833"/>
    </source>
</evidence>
<reference evidence="6" key="1">
    <citation type="submission" date="2024-04" db="EMBL/GenBank/DDBJ databases">
        <title>Salinicola lusitanus LLJ914,a marine bacterium isolated from the Okinawa Trough.</title>
        <authorList>
            <person name="Li J."/>
        </authorList>
    </citation>
    <scope>NUCLEOTIDE SEQUENCE [LARGE SCALE GENOMIC DNA]</scope>
</reference>
<feature type="domain" description="B30.2/SPRY" evidence="4">
    <location>
        <begin position="1"/>
        <end position="160"/>
    </location>
</feature>
<evidence type="ECO:0000313" key="6">
    <source>
        <dbReference type="Proteomes" id="UP001460270"/>
    </source>
</evidence>
<keyword evidence="6" id="KW-1185">Reference proteome</keyword>
<dbReference type="SUPFAM" id="SSF49899">
    <property type="entry name" value="Concanavalin A-like lectins/glucanases"/>
    <property type="match status" value="1"/>
</dbReference>
<keyword evidence="2" id="KW-0863">Zinc-finger</keyword>
<dbReference type="EMBL" id="JBBPFD010000013">
    <property type="protein sequence ID" value="KAK7901836.1"/>
    <property type="molecule type" value="Genomic_DNA"/>
</dbReference>
<evidence type="ECO:0000256" key="1">
    <source>
        <dbReference type="ARBA" id="ARBA00022723"/>
    </source>
</evidence>
<name>A0AAW0NJT8_9GOBI</name>
<dbReference type="Pfam" id="PF00622">
    <property type="entry name" value="SPRY"/>
    <property type="match status" value="1"/>
</dbReference>
<dbReference type="InterPro" id="IPR013320">
    <property type="entry name" value="ConA-like_dom_sf"/>
</dbReference>
<protein>
    <recommendedName>
        <fullName evidence="4">B30.2/SPRY domain-containing protein</fullName>
    </recommendedName>
</protein>
<evidence type="ECO:0000313" key="5">
    <source>
        <dbReference type="EMBL" id="KAK7901836.1"/>
    </source>
</evidence>
<proteinExistence type="predicted"/>
<accession>A0AAW0NJT8</accession>
<dbReference type="Gene3D" id="2.60.120.920">
    <property type="match status" value="1"/>
</dbReference>
<keyword evidence="3" id="KW-0862">Zinc</keyword>
<comment type="caution">
    <text evidence="5">The sequence shown here is derived from an EMBL/GenBank/DDBJ whole genome shotgun (WGS) entry which is preliminary data.</text>
</comment>
<dbReference type="PANTHER" id="PTHR25465:SF5">
    <property type="entry name" value="E3 UBIQUITIN_ISG15 LIGASE TRIM25-RELATED"/>
    <property type="match status" value="1"/>
</dbReference>
<keyword evidence="1" id="KW-0479">Metal-binding</keyword>
<dbReference type="InterPro" id="IPR003877">
    <property type="entry name" value="SPRY_dom"/>
</dbReference>
<evidence type="ECO:0000259" key="4">
    <source>
        <dbReference type="PROSITE" id="PS50188"/>
    </source>
</evidence>
<dbReference type="GO" id="GO:0008270">
    <property type="term" value="F:zinc ion binding"/>
    <property type="evidence" value="ECO:0007669"/>
    <property type="project" value="UniProtKB-KW"/>
</dbReference>
<sequence>MKTPPREIMRCRLARPGVKPTISLLALSRESLVGRCYWEVEWSGMLWFRIAVSYRDIKRDESKNECGFGNNDKSWALRCEKSKYSFWFNGAETQVSGPVSSRIGVYLDHSAGVLSFYSVKDQSMSLLHRVQTKFTQPLFAGVWLNAFEDTASFIKLNKMFGC</sequence>
<organism evidence="5 6">
    <name type="scientific">Mugilogobius chulae</name>
    <name type="common">yellowstripe goby</name>
    <dbReference type="NCBI Taxonomy" id="88201"/>
    <lineage>
        <taxon>Eukaryota</taxon>
        <taxon>Metazoa</taxon>
        <taxon>Chordata</taxon>
        <taxon>Craniata</taxon>
        <taxon>Vertebrata</taxon>
        <taxon>Euteleostomi</taxon>
        <taxon>Actinopterygii</taxon>
        <taxon>Neopterygii</taxon>
        <taxon>Teleostei</taxon>
        <taxon>Neoteleostei</taxon>
        <taxon>Acanthomorphata</taxon>
        <taxon>Gobiaria</taxon>
        <taxon>Gobiiformes</taxon>
        <taxon>Gobioidei</taxon>
        <taxon>Gobiidae</taxon>
        <taxon>Gobionellinae</taxon>
        <taxon>Mugilogobius</taxon>
    </lineage>
</organism>
<dbReference type="AlphaFoldDB" id="A0AAW0NJT8"/>
<evidence type="ECO:0000256" key="2">
    <source>
        <dbReference type="ARBA" id="ARBA00022771"/>
    </source>
</evidence>
<dbReference type="InterPro" id="IPR051051">
    <property type="entry name" value="E3_ubiq-ligase_TRIM/RNF"/>
</dbReference>
<dbReference type="PANTHER" id="PTHR25465">
    <property type="entry name" value="B-BOX DOMAIN CONTAINING"/>
    <property type="match status" value="1"/>
</dbReference>
<dbReference type="SMART" id="SM00449">
    <property type="entry name" value="SPRY"/>
    <property type="match status" value="1"/>
</dbReference>
<dbReference type="InterPro" id="IPR043136">
    <property type="entry name" value="B30.2/SPRY_sf"/>
</dbReference>
<dbReference type="Proteomes" id="UP001460270">
    <property type="component" value="Unassembled WGS sequence"/>
</dbReference>
<gene>
    <name evidence="5" type="ORF">WMY93_018605</name>
</gene>
<dbReference type="PROSITE" id="PS50188">
    <property type="entry name" value="B302_SPRY"/>
    <property type="match status" value="1"/>
</dbReference>